<keyword evidence="2" id="KW-1185">Reference proteome</keyword>
<evidence type="ECO:0000313" key="2">
    <source>
        <dbReference type="Proteomes" id="UP000053477"/>
    </source>
</evidence>
<accession>A0A0H2S3E6</accession>
<reference evidence="1 2" key="1">
    <citation type="submission" date="2015-04" db="EMBL/GenBank/DDBJ databases">
        <title>Complete genome sequence of Schizopora paradoxa KUC8140, a cosmopolitan wood degrader in East Asia.</title>
        <authorList>
            <consortium name="DOE Joint Genome Institute"/>
            <person name="Min B."/>
            <person name="Park H."/>
            <person name="Jang Y."/>
            <person name="Kim J.-J."/>
            <person name="Kim K.H."/>
            <person name="Pangilinan J."/>
            <person name="Lipzen A."/>
            <person name="Riley R."/>
            <person name="Grigoriev I.V."/>
            <person name="Spatafora J.W."/>
            <person name="Choi I.-G."/>
        </authorList>
    </citation>
    <scope>NUCLEOTIDE SEQUENCE [LARGE SCALE GENOMIC DNA]</scope>
    <source>
        <strain evidence="1 2">KUC8140</strain>
    </source>
</reference>
<dbReference type="AlphaFoldDB" id="A0A0H2S3E6"/>
<dbReference type="InParanoid" id="A0A0H2S3E6"/>
<dbReference type="EMBL" id="KQ085894">
    <property type="protein sequence ID" value="KLO18487.1"/>
    <property type="molecule type" value="Genomic_DNA"/>
</dbReference>
<dbReference type="Proteomes" id="UP000053477">
    <property type="component" value="Unassembled WGS sequence"/>
</dbReference>
<proteinExistence type="predicted"/>
<name>A0A0H2S3E6_9AGAM</name>
<gene>
    <name evidence="1" type="ORF">SCHPADRAFT_886195</name>
</gene>
<sequence>MDVVDEGNQPGQTVAMVAWLLGKPPSDRFNDDDDNNNIDDNSERVSSTYILNFAGLTSSRRTKSVGIGVWWRGASEGGQEASLDDERGLLDSNDCPMRWERTTLKNWQQRRSPVARGSPSDPSIFQAVNFELPAYMAFFRDSESLKYFNDKFRRRSSSGTFVQHHVPLLQEHLFRCPSLKTLYPGRPGCIYFEFRTSSNSEVLLRYPGELDKEDTLF</sequence>
<protein>
    <submittedName>
        <fullName evidence="1">Uncharacterized protein</fullName>
    </submittedName>
</protein>
<evidence type="ECO:0000313" key="1">
    <source>
        <dbReference type="EMBL" id="KLO18487.1"/>
    </source>
</evidence>
<organism evidence="1 2">
    <name type="scientific">Schizopora paradoxa</name>
    <dbReference type="NCBI Taxonomy" id="27342"/>
    <lineage>
        <taxon>Eukaryota</taxon>
        <taxon>Fungi</taxon>
        <taxon>Dikarya</taxon>
        <taxon>Basidiomycota</taxon>
        <taxon>Agaricomycotina</taxon>
        <taxon>Agaricomycetes</taxon>
        <taxon>Hymenochaetales</taxon>
        <taxon>Schizoporaceae</taxon>
        <taxon>Schizopora</taxon>
    </lineage>
</organism>